<keyword evidence="2" id="KW-1185">Reference proteome</keyword>
<name>A0A1Z5JGB1_FISSO</name>
<evidence type="ECO:0000313" key="1">
    <source>
        <dbReference type="EMBL" id="GAX13034.1"/>
    </source>
</evidence>
<protein>
    <submittedName>
        <fullName evidence="1">Uncharacterized protein</fullName>
    </submittedName>
</protein>
<evidence type="ECO:0000313" key="2">
    <source>
        <dbReference type="Proteomes" id="UP000198406"/>
    </source>
</evidence>
<dbReference type="EMBL" id="BDSP01000060">
    <property type="protein sequence ID" value="GAX13034.1"/>
    <property type="molecule type" value="Genomic_DNA"/>
</dbReference>
<organism evidence="1 2">
    <name type="scientific">Fistulifera solaris</name>
    <name type="common">Oleaginous diatom</name>
    <dbReference type="NCBI Taxonomy" id="1519565"/>
    <lineage>
        <taxon>Eukaryota</taxon>
        <taxon>Sar</taxon>
        <taxon>Stramenopiles</taxon>
        <taxon>Ochrophyta</taxon>
        <taxon>Bacillariophyta</taxon>
        <taxon>Bacillariophyceae</taxon>
        <taxon>Bacillariophycidae</taxon>
        <taxon>Naviculales</taxon>
        <taxon>Naviculaceae</taxon>
        <taxon>Fistulifera</taxon>
    </lineage>
</organism>
<sequence length="129" mass="15599">MTRDNFPEFQESQLLFVMIPNPKQRFQNIWNVHSVLVGSKELVQNFWITIEFQYDQKYLFPDFLESQLLFVMIPNPKQRVQNIWNVHSVLVGSKELVQNFWITIEFLYDQKYRLKKFWNVHSAQPFGGI</sequence>
<proteinExistence type="predicted"/>
<dbReference type="InParanoid" id="A0A1Z5JGB1"/>
<comment type="caution">
    <text evidence="1">The sequence shown here is derived from an EMBL/GenBank/DDBJ whole genome shotgun (WGS) entry which is preliminary data.</text>
</comment>
<accession>A0A1Z5JGB1</accession>
<gene>
    <name evidence="1" type="ORF">FisN_2HuN12</name>
</gene>
<reference evidence="1 2" key="1">
    <citation type="journal article" date="2015" name="Plant Cell">
        <title>Oil accumulation by the oleaginous diatom Fistulifera solaris as revealed by the genome and transcriptome.</title>
        <authorList>
            <person name="Tanaka T."/>
            <person name="Maeda Y."/>
            <person name="Veluchamy A."/>
            <person name="Tanaka M."/>
            <person name="Abida H."/>
            <person name="Marechal E."/>
            <person name="Bowler C."/>
            <person name="Muto M."/>
            <person name="Sunaga Y."/>
            <person name="Tanaka M."/>
            <person name="Yoshino T."/>
            <person name="Taniguchi T."/>
            <person name="Fukuda Y."/>
            <person name="Nemoto M."/>
            <person name="Matsumoto M."/>
            <person name="Wong P.S."/>
            <person name="Aburatani S."/>
            <person name="Fujibuchi W."/>
        </authorList>
    </citation>
    <scope>NUCLEOTIDE SEQUENCE [LARGE SCALE GENOMIC DNA]</scope>
    <source>
        <strain evidence="1 2">JPCC DA0580</strain>
    </source>
</reference>
<dbReference type="AlphaFoldDB" id="A0A1Z5JGB1"/>
<dbReference type="Proteomes" id="UP000198406">
    <property type="component" value="Unassembled WGS sequence"/>
</dbReference>